<accession>A0A6J6K9M8</accession>
<reference evidence="2" key="1">
    <citation type="submission" date="2020-05" db="EMBL/GenBank/DDBJ databases">
        <authorList>
            <person name="Chiriac C."/>
            <person name="Salcher M."/>
            <person name="Ghai R."/>
            <person name="Kavagutti S V."/>
        </authorList>
    </citation>
    <scope>NUCLEOTIDE SEQUENCE</scope>
</reference>
<dbReference type="InterPro" id="IPR036104">
    <property type="entry name" value="BFN_sf"/>
</dbReference>
<dbReference type="AlphaFoldDB" id="A0A6J6K9M8"/>
<dbReference type="Pfam" id="PF02577">
    <property type="entry name" value="BFN_dom"/>
    <property type="match status" value="1"/>
</dbReference>
<name>A0A6J6K9M8_9ZZZZ</name>
<dbReference type="EMBL" id="CAEZWJ010000005">
    <property type="protein sequence ID" value="CAB4646420.1"/>
    <property type="molecule type" value="Genomic_DNA"/>
</dbReference>
<protein>
    <submittedName>
        <fullName evidence="2">Unannotated protein</fullName>
    </submittedName>
</protein>
<evidence type="ECO:0000259" key="1">
    <source>
        <dbReference type="PROSITE" id="PS51658"/>
    </source>
</evidence>
<proteinExistence type="predicted"/>
<sequence length="162" mass="17858">MKSLSIRGVRIDRMAGTPVVMLREDEAPRRAFEIYIGAPEAAAIKTALDGDQTPRPLTHELFVNTLEQLSYAIVRVVLTRVTAGTYFADLVLVGETGEESIVSSRPSDAIAIALRASCPVFASEELLEMVGEVLEEEESAPNDEILDEFRDFIENISPDDFQ</sequence>
<dbReference type="InterPro" id="IPR003729">
    <property type="entry name" value="Bi_nuclease_dom"/>
</dbReference>
<dbReference type="PANTHER" id="PTHR15160:SF1">
    <property type="entry name" value="VON HIPPEL-LINDAU DISEASE TUMOR SUPPRESSOR"/>
    <property type="match status" value="1"/>
</dbReference>
<organism evidence="2">
    <name type="scientific">freshwater metagenome</name>
    <dbReference type="NCBI Taxonomy" id="449393"/>
    <lineage>
        <taxon>unclassified sequences</taxon>
        <taxon>metagenomes</taxon>
        <taxon>ecological metagenomes</taxon>
    </lineage>
</organism>
<dbReference type="PROSITE" id="PS51658">
    <property type="entry name" value="BFN"/>
    <property type="match status" value="1"/>
</dbReference>
<evidence type="ECO:0000313" key="2">
    <source>
        <dbReference type="EMBL" id="CAB4646420.1"/>
    </source>
</evidence>
<gene>
    <name evidence="2" type="ORF">UFOPK2214_00275</name>
</gene>
<dbReference type="PANTHER" id="PTHR15160">
    <property type="entry name" value="VON HIPPEL-LINDAU PROTEIN"/>
    <property type="match status" value="1"/>
</dbReference>
<dbReference type="SUPFAM" id="SSF103256">
    <property type="entry name" value="Hypothetical protein TM0160"/>
    <property type="match status" value="1"/>
</dbReference>
<dbReference type="Gene3D" id="3.10.690.10">
    <property type="entry name" value="Bifunctional nuclease domain"/>
    <property type="match status" value="1"/>
</dbReference>
<feature type="domain" description="BFN" evidence="1">
    <location>
        <begin position="1"/>
        <end position="134"/>
    </location>
</feature>
<dbReference type="GO" id="GO:0004518">
    <property type="term" value="F:nuclease activity"/>
    <property type="evidence" value="ECO:0007669"/>
    <property type="project" value="InterPro"/>
</dbReference>